<dbReference type="Proteomes" id="UP000317318">
    <property type="component" value="Chromosome"/>
</dbReference>
<evidence type="ECO:0000256" key="2">
    <source>
        <dbReference type="ARBA" id="ARBA00022448"/>
    </source>
</evidence>
<keyword evidence="8 9" id="KW-0407">Ion channel</keyword>
<dbReference type="InterPro" id="IPR001185">
    <property type="entry name" value="MS_channel"/>
</dbReference>
<comment type="subcellular location">
    <subcellularLocation>
        <location evidence="9">Cell membrane</location>
        <topology evidence="9">Multi-pass membrane protein</topology>
    </subcellularLocation>
    <subcellularLocation>
        <location evidence="1">Membrane</location>
        <topology evidence="1">Multi-pass membrane protein</topology>
    </subcellularLocation>
</comment>
<keyword evidence="11" id="KW-1185">Reference proteome</keyword>
<sequence length="137" mass="15000">MGFVNEFKKFAIRGNVVDLADGVIVGGALSKITSSLVDDIIMPPIRILLSNVNLAEFSVKLGTSSKGEPIELNYGSFLQVLLNFMIIAFIVFLMVRAINTLKDMSDEKAESDPKSPDVPKDIQLLAEIRDTLQAQSK</sequence>
<comment type="caution">
    <text evidence="9">Lacks conserved residue(s) required for the propagation of feature annotation.</text>
</comment>
<dbReference type="PRINTS" id="PR01264">
    <property type="entry name" value="MECHCHANNEL"/>
</dbReference>
<dbReference type="OrthoDB" id="9810350at2"/>
<dbReference type="HAMAP" id="MF_00115">
    <property type="entry name" value="MscL"/>
    <property type="match status" value="1"/>
</dbReference>
<comment type="subunit">
    <text evidence="9">Homopentamer.</text>
</comment>
<evidence type="ECO:0000256" key="8">
    <source>
        <dbReference type="ARBA" id="ARBA00023303"/>
    </source>
</evidence>
<evidence type="ECO:0000256" key="7">
    <source>
        <dbReference type="ARBA" id="ARBA00023136"/>
    </source>
</evidence>
<dbReference type="EMBL" id="CP036268">
    <property type="protein sequence ID" value="QDT36805.1"/>
    <property type="molecule type" value="Genomic_DNA"/>
</dbReference>
<keyword evidence="2 9" id="KW-0813">Transport</keyword>
<dbReference type="PANTHER" id="PTHR30266:SF2">
    <property type="entry name" value="LARGE-CONDUCTANCE MECHANOSENSITIVE CHANNEL"/>
    <property type="match status" value="1"/>
</dbReference>
<gene>
    <name evidence="9 10" type="primary">mscL</name>
    <name evidence="10" type="ORF">Pan189_11680</name>
</gene>
<keyword evidence="5 9" id="KW-1133">Transmembrane helix</keyword>
<dbReference type="AlphaFoldDB" id="A0A517QYT3"/>
<name>A0A517QYT3_9PLAN</name>
<reference evidence="10 11" key="1">
    <citation type="submission" date="2019-02" db="EMBL/GenBank/DDBJ databases">
        <title>Deep-cultivation of Planctomycetes and their phenomic and genomic characterization uncovers novel biology.</title>
        <authorList>
            <person name="Wiegand S."/>
            <person name="Jogler M."/>
            <person name="Boedeker C."/>
            <person name="Pinto D."/>
            <person name="Vollmers J."/>
            <person name="Rivas-Marin E."/>
            <person name="Kohn T."/>
            <person name="Peeters S.H."/>
            <person name="Heuer A."/>
            <person name="Rast P."/>
            <person name="Oberbeckmann S."/>
            <person name="Bunk B."/>
            <person name="Jeske O."/>
            <person name="Meyerdierks A."/>
            <person name="Storesund J.E."/>
            <person name="Kallscheuer N."/>
            <person name="Luecker S."/>
            <person name="Lage O.M."/>
            <person name="Pohl T."/>
            <person name="Merkel B.J."/>
            <person name="Hornburger P."/>
            <person name="Mueller R.-W."/>
            <person name="Bruemmer F."/>
            <person name="Labrenz M."/>
            <person name="Spormann A.M."/>
            <person name="Op den Camp H."/>
            <person name="Overmann J."/>
            <person name="Amann R."/>
            <person name="Jetten M.S.M."/>
            <person name="Mascher T."/>
            <person name="Medema M.H."/>
            <person name="Devos D.P."/>
            <person name="Kaster A.-K."/>
            <person name="Ovreas L."/>
            <person name="Rohde M."/>
            <person name="Galperin M.Y."/>
            <person name="Jogler C."/>
        </authorList>
    </citation>
    <scope>NUCLEOTIDE SEQUENCE [LARGE SCALE GENOMIC DNA]</scope>
    <source>
        <strain evidence="10 11">Pan189</strain>
    </source>
</reference>
<organism evidence="10 11">
    <name type="scientific">Stratiformator vulcanicus</name>
    <dbReference type="NCBI Taxonomy" id="2527980"/>
    <lineage>
        <taxon>Bacteria</taxon>
        <taxon>Pseudomonadati</taxon>
        <taxon>Planctomycetota</taxon>
        <taxon>Planctomycetia</taxon>
        <taxon>Planctomycetales</taxon>
        <taxon>Planctomycetaceae</taxon>
        <taxon>Stratiformator</taxon>
    </lineage>
</organism>
<evidence type="ECO:0000313" key="10">
    <source>
        <dbReference type="EMBL" id="QDT36805.1"/>
    </source>
</evidence>
<comment type="similarity">
    <text evidence="9">Belongs to the MscL family.</text>
</comment>
<comment type="function">
    <text evidence="9">Channel that opens in response to stretch forces in the membrane lipid bilayer. May participate in the regulation of osmotic pressure changes within the cell.</text>
</comment>
<keyword evidence="7 9" id="KW-0472">Membrane</keyword>
<evidence type="ECO:0000256" key="3">
    <source>
        <dbReference type="ARBA" id="ARBA00022475"/>
    </source>
</evidence>
<evidence type="ECO:0000256" key="4">
    <source>
        <dbReference type="ARBA" id="ARBA00022692"/>
    </source>
</evidence>
<evidence type="ECO:0000256" key="9">
    <source>
        <dbReference type="HAMAP-Rule" id="MF_00115"/>
    </source>
</evidence>
<dbReference type="PANTHER" id="PTHR30266">
    <property type="entry name" value="MECHANOSENSITIVE CHANNEL MSCL"/>
    <property type="match status" value="1"/>
</dbReference>
<protein>
    <recommendedName>
        <fullName evidence="9">Large-conductance mechanosensitive channel</fullName>
    </recommendedName>
</protein>
<dbReference type="RefSeq" id="WP_145362981.1">
    <property type="nucleotide sequence ID" value="NZ_CP036268.1"/>
</dbReference>
<dbReference type="GO" id="GO:0005886">
    <property type="term" value="C:plasma membrane"/>
    <property type="evidence" value="ECO:0007669"/>
    <property type="project" value="UniProtKB-SubCell"/>
</dbReference>
<dbReference type="NCBIfam" id="NF001843">
    <property type="entry name" value="PRK00567.1-4"/>
    <property type="match status" value="1"/>
</dbReference>
<dbReference type="Gene3D" id="1.10.1200.120">
    <property type="entry name" value="Large-conductance mechanosensitive channel, MscL, domain 1"/>
    <property type="match status" value="1"/>
</dbReference>
<evidence type="ECO:0000313" key="11">
    <source>
        <dbReference type="Proteomes" id="UP000317318"/>
    </source>
</evidence>
<accession>A0A517QYT3</accession>
<evidence type="ECO:0000256" key="1">
    <source>
        <dbReference type="ARBA" id="ARBA00004141"/>
    </source>
</evidence>
<proteinExistence type="inferred from homology"/>
<keyword evidence="6 9" id="KW-0406">Ion transport</keyword>
<keyword evidence="4 9" id="KW-0812">Transmembrane</keyword>
<dbReference type="NCBIfam" id="TIGR00220">
    <property type="entry name" value="mscL"/>
    <property type="match status" value="1"/>
</dbReference>
<dbReference type="KEGG" id="svp:Pan189_11680"/>
<dbReference type="GO" id="GO:0008381">
    <property type="term" value="F:mechanosensitive monoatomic ion channel activity"/>
    <property type="evidence" value="ECO:0007669"/>
    <property type="project" value="UniProtKB-UniRule"/>
</dbReference>
<evidence type="ECO:0000256" key="5">
    <source>
        <dbReference type="ARBA" id="ARBA00022989"/>
    </source>
</evidence>
<dbReference type="SUPFAM" id="SSF81330">
    <property type="entry name" value="Gated mechanosensitive channel"/>
    <property type="match status" value="1"/>
</dbReference>
<evidence type="ECO:0000256" key="6">
    <source>
        <dbReference type="ARBA" id="ARBA00023065"/>
    </source>
</evidence>
<feature type="transmembrane region" description="Helical" evidence="9">
    <location>
        <begin position="74"/>
        <end position="95"/>
    </location>
</feature>
<dbReference type="InterPro" id="IPR037673">
    <property type="entry name" value="MSC/AndL"/>
</dbReference>
<dbReference type="Pfam" id="PF01741">
    <property type="entry name" value="MscL"/>
    <property type="match status" value="1"/>
</dbReference>
<dbReference type="InterPro" id="IPR036019">
    <property type="entry name" value="MscL_channel"/>
</dbReference>
<keyword evidence="3 9" id="KW-1003">Cell membrane</keyword>